<gene>
    <name evidence="1" type="ORF">NM208_g8571</name>
</gene>
<dbReference type="EMBL" id="JANRMS010000989">
    <property type="protein sequence ID" value="KAJ3532147.1"/>
    <property type="molecule type" value="Genomic_DNA"/>
</dbReference>
<name>A0ACC1S4X4_9HYPO</name>
<keyword evidence="2" id="KW-1185">Reference proteome</keyword>
<dbReference type="Proteomes" id="UP001148629">
    <property type="component" value="Unassembled WGS sequence"/>
</dbReference>
<reference evidence="1" key="1">
    <citation type="submission" date="2022-08" db="EMBL/GenBank/DDBJ databases">
        <title>Genome Sequence of Fusarium decemcellulare.</title>
        <authorList>
            <person name="Buettner E."/>
        </authorList>
    </citation>
    <scope>NUCLEOTIDE SEQUENCE</scope>
    <source>
        <strain evidence="1">Babe19</strain>
    </source>
</reference>
<organism evidence="1 2">
    <name type="scientific">Fusarium decemcellulare</name>
    <dbReference type="NCBI Taxonomy" id="57161"/>
    <lineage>
        <taxon>Eukaryota</taxon>
        <taxon>Fungi</taxon>
        <taxon>Dikarya</taxon>
        <taxon>Ascomycota</taxon>
        <taxon>Pezizomycotina</taxon>
        <taxon>Sordariomycetes</taxon>
        <taxon>Hypocreomycetidae</taxon>
        <taxon>Hypocreales</taxon>
        <taxon>Nectriaceae</taxon>
        <taxon>Fusarium</taxon>
        <taxon>Fusarium decemcellulare species complex</taxon>
    </lineage>
</organism>
<accession>A0ACC1S4X4</accession>
<protein>
    <submittedName>
        <fullName evidence="1">Uncharacterized protein</fullName>
    </submittedName>
</protein>
<proteinExistence type="predicted"/>
<sequence>MPRYIYGYVAKSLADIGNLDTRLVIGGENPTMRNFDNAWNEVKQRVASVPLEEQEWRGAIGIREGNDKTDEPVIVLGNVYEQGEQLPEIPEALTHLFPGQEPVSLPLRYQG</sequence>
<evidence type="ECO:0000313" key="2">
    <source>
        <dbReference type="Proteomes" id="UP001148629"/>
    </source>
</evidence>
<comment type="caution">
    <text evidence="1">The sequence shown here is derived from an EMBL/GenBank/DDBJ whole genome shotgun (WGS) entry which is preliminary data.</text>
</comment>
<evidence type="ECO:0000313" key="1">
    <source>
        <dbReference type="EMBL" id="KAJ3532147.1"/>
    </source>
</evidence>